<keyword evidence="1" id="KW-0472">Membrane</keyword>
<accession>A0A4R5VIC3</accession>
<comment type="caution">
    <text evidence="2">The sequence shown here is derived from an EMBL/GenBank/DDBJ whole genome shotgun (WGS) entry which is preliminary data.</text>
</comment>
<evidence type="ECO:0000256" key="1">
    <source>
        <dbReference type="SAM" id="Phobius"/>
    </source>
</evidence>
<dbReference type="EMBL" id="SMYO01000028">
    <property type="protein sequence ID" value="TDK55969.1"/>
    <property type="molecule type" value="Genomic_DNA"/>
</dbReference>
<gene>
    <name evidence="2" type="ORF">E2K98_27785</name>
</gene>
<organism evidence="2 3">
    <name type="scientific">Bacillus salipaludis</name>
    <dbReference type="NCBI Taxonomy" id="2547811"/>
    <lineage>
        <taxon>Bacteria</taxon>
        <taxon>Bacillati</taxon>
        <taxon>Bacillota</taxon>
        <taxon>Bacilli</taxon>
        <taxon>Bacillales</taxon>
        <taxon>Bacillaceae</taxon>
        <taxon>Bacillus</taxon>
    </lineage>
</organism>
<dbReference type="AlphaFoldDB" id="A0A4R5VIC3"/>
<dbReference type="RefSeq" id="WP_133339928.1">
    <property type="nucleotide sequence ID" value="NZ_SMYO01000028.1"/>
</dbReference>
<feature type="transmembrane region" description="Helical" evidence="1">
    <location>
        <begin position="33"/>
        <end position="52"/>
    </location>
</feature>
<keyword evidence="1" id="KW-1133">Transmembrane helix</keyword>
<protein>
    <submittedName>
        <fullName evidence="2">Uncharacterized protein</fullName>
    </submittedName>
</protein>
<keyword evidence="1" id="KW-0812">Transmembrane</keyword>
<evidence type="ECO:0000313" key="2">
    <source>
        <dbReference type="EMBL" id="TDK55969.1"/>
    </source>
</evidence>
<sequence length="75" mass="8812">MKWGVLLGSLLIILTMILYQWPKLHQHQKRDKFAFLSLSILGWILAILLIFFPDLPGPTQFVSWMYEPLGKWLAK</sequence>
<name>A0A4R5VIC3_9BACI</name>
<dbReference type="Proteomes" id="UP000295132">
    <property type="component" value="Unassembled WGS sequence"/>
</dbReference>
<reference evidence="2 3" key="1">
    <citation type="submission" date="2019-03" db="EMBL/GenBank/DDBJ databases">
        <title>Bacillus niacini sp. nov. a Nicotinate-Metabolizing Mesophile Isolated from Soil.</title>
        <authorList>
            <person name="Zhang G."/>
        </authorList>
    </citation>
    <scope>NUCLEOTIDE SEQUENCE [LARGE SCALE GENOMIC DNA]</scope>
    <source>
        <strain evidence="2 3">WN066</strain>
    </source>
</reference>
<evidence type="ECO:0000313" key="3">
    <source>
        <dbReference type="Proteomes" id="UP000295132"/>
    </source>
</evidence>
<proteinExistence type="predicted"/>
<feature type="transmembrane region" description="Helical" evidence="1">
    <location>
        <begin position="6"/>
        <end position="21"/>
    </location>
</feature>